<name>A0A1R1ES70_9BACL</name>
<evidence type="ECO:0000313" key="2">
    <source>
        <dbReference type="Proteomes" id="UP000187172"/>
    </source>
</evidence>
<accession>A0A1R1ES70</accession>
<gene>
    <name evidence="1" type="ORF">BK138_16180</name>
</gene>
<protein>
    <submittedName>
        <fullName evidence="1">Uncharacterized protein</fullName>
    </submittedName>
</protein>
<organism evidence="1 2">
    <name type="scientific">Paenibacillus rhizosphaerae</name>
    <dbReference type="NCBI Taxonomy" id="297318"/>
    <lineage>
        <taxon>Bacteria</taxon>
        <taxon>Bacillati</taxon>
        <taxon>Bacillota</taxon>
        <taxon>Bacilli</taxon>
        <taxon>Bacillales</taxon>
        <taxon>Paenibacillaceae</taxon>
        <taxon>Paenibacillus</taxon>
    </lineage>
</organism>
<proteinExistence type="predicted"/>
<dbReference type="STRING" id="297318.BK138_16180"/>
<reference evidence="1 2" key="1">
    <citation type="submission" date="2016-11" db="EMBL/GenBank/DDBJ databases">
        <title>Paenibacillus species isolates.</title>
        <authorList>
            <person name="Beno S.M."/>
        </authorList>
    </citation>
    <scope>NUCLEOTIDE SEQUENCE [LARGE SCALE GENOMIC DNA]</scope>
    <source>
        <strain evidence="1 2">FSL R5-0378</strain>
    </source>
</reference>
<dbReference type="RefSeq" id="WP_076170594.1">
    <property type="nucleotide sequence ID" value="NZ_MRTP01000003.1"/>
</dbReference>
<evidence type="ECO:0000313" key="1">
    <source>
        <dbReference type="EMBL" id="OMF54694.1"/>
    </source>
</evidence>
<dbReference type="AlphaFoldDB" id="A0A1R1ES70"/>
<dbReference type="EMBL" id="MRTP01000003">
    <property type="protein sequence ID" value="OMF54694.1"/>
    <property type="molecule type" value="Genomic_DNA"/>
</dbReference>
<comment type="caution">
    <text evidence="1">The sequence shown here is derived from an EMBL/GenBank/DDBJ whole genome shotgun (WGS) entry which is preliminary data.</text>
</comment>
<sequence length="65" mass="7607">MTVKAQTHFVWTEKAEKENPQRSKAGVPIWPHYMYEAPVKWLEDGIIIDSSEFQRSGQLDLFDIL</sequence>
<keyword evidence="2" id="KW-1185">Reference proteome</keyword>
<dbReference type="Proteomes" id="UP000187172">
    <property type="component" value="Unassembled WGS sequence"/>
</dbReference>